<protein>
    <submittedName>
        <fullName evidence="2">Uncharacterized protein</fullName>
    </submittedName>
</protein>
<evidence type="ECO:0000256" key="1">
    <source>
        <dbReference type="SAM" id="MobiDB-lite"/>
    </source>
</evidence>
<sequence>MNPSAVFSRTKLSLTVGFSELRFWILVNLDPEVAPPQNDSDAAMNEVIVESEDDEAILLHRDDENNEDNEENDPAEGPVGEDENPEDAEETSDQAERQDDPVDVVPDSLTGGDEKNFTSVLPEMWAIKLPRDT</sequence>
<accession>A0ABD3GTP7</accession>
<evidence type="ECO:0000313" key="3">
    <source>
        <dbReference type="Proteomes" id="UP001633002"/>
    </source>
</evidence>
<name>A0ABD3GTP7_9MARC</name>
<comment type="caution">
    <text evidence="2">The sequence shown here is derived from an EMBL/GenBank/DDBJ whole genome shotgun (WGS) entry which is preliminary data.</text>
</comment>
<proteinExistence type="predicted"/>
<dbReference type="EMBL" id="JBJQOH010000006">
    <property type="protein sequence ID" value="KAL3682528.1"/>
    <property type="molecule type" value="Genomic_DNA"/>
</dbReference>
<evidence type="ECO:0000313" key="2">
    <source>
        <dbReference type="EMBL" id="KAL3682528.1"/>
    </source>
</evidence>
<reference evidence="2 3" key="1">
    <citation type="submission" date="2024-09" db="EMBL/GenBank/DDBJ databases">
        <title>Chromosome-scale assembly of Riccia sorocarpa.</title>
        <authorList>
            <person name="Paukszto L."/>
        </authorList>
    </citation>
    <scope>NUCLEOTIDE SEQUENCE [LARGE SCALE GENOMIC DNA]</scope>
    <source>
        <strain evidence="2">LP-2024</strain>
        <tissue evidence="2">Aerial parts of the thallus</tissue>
    </source>
</reference>
<keyword evidence="3" id="KW-1185">Reference proteome</keyword>
<organism evidence="2 3">
    <name type="scientific">Riccia sorocarpa</name>
    <dbReference type="NCBI Taxonomy" id="122646"/>
    <lineage>
        <taxon>Eukaryota</taxon>
        <taxon>Viridiplantae</taxon>
        <taxon>Streptophyta</taxon>
        <taxon>Embryophyta</taxon>
        <taxon>Marchantiophyta</taxon>
        <taxon>Marchantiopsida</taxon>
        <taxon>Marchantiidae</taxon>
        <taxon>Marchantiales</taxon>
        <taxon>Ricciaceae</taxon>
        <taxon>Riccia</taxon>
    </lineage>
</organism>
<feature type="compositionally biased region" description="Acidic residues" evidence="1">
    <location>
        <begin position="64"/>
        <end position="93"/>
    </location>
</feature>
<gene>
    <name evidence="2" type="ORF">R1sor_000550</name>
</gene>
<dbReference type="Proteomes" id="UP001633002">
    <property type="component" value="Unassembled WGS sequence"/>
</dbReference>
<dbReference type="AlphaFoldDB" id="A0ABD3GTP7"/>
<feature type="region of interest" description="Disordered" evidence="1">
    <location>
        <begin position="32"/>
        <end position="117"/>
    </location>
</feature>